<organism evidence="15">
    <name type="scientific">Drosophila grimshawi</name>
    <name type="common">Hawaiian fruit fly</name>
    <name type="synonym">Idiomyia grimshawi</name>
    <dbReference type="NCBI Taxonomy" id="7222"/>
    <lineage>
        <taxon>Eukaryota</taxon>
        <taxon>Metazoa</taxon>
        <taxon>Ecdysozoa</taxon>
        <taxon>Arthropoda</taxon>
        <taxon>Hexapoda</taxon>
        <taxon>Insecta</taxon>
        <taxon>Pterygota</taxon>
        <taxon>Neoptera</taxon>
        <taxon>Endopterygota</taxon>
        <taxon>Diptera</taxon>
        <taxon>Brachycera</taxon>
        <taxon>Muscomorpha</taxon>
        <taxon>Ephydroidea</taxon>
        <taxon>Drosophilidae</taxon>
        <taxon>Drosophila</taxon>
        <taxon>Hawaiian Drosophila</taxon>
    </lineage>
</organism>
<protein>
    <recommendedName>
        <fullName evidence="10">trypsin</fullName>
        <ecNumber evidence="10">3.4.21.4</ecNumber>
    </recommendedName>
</protein>
<dbReference type="InterPro" id="IPR009003">
    <property type="entry name" value="Peptidase_S1_PA"/>
</dbReference>
<keyword evidence="15" id="KW-1185">Reference proteome</keyword>
<dbReference type="AlphaFoldDB" id="B4J147"/>
<evidence type="ECO:0000256" key="1">
    <source>
        <dbReference type="ARBA" id="ARBA00004239"/>
    </source>
</evidence>
<dbReference type="Proteomes" id="UP000001070">
    <property type="component" value="Unassembled WGS sequence"/>
</dbReference>
<evidence type="ECO:0000256" key="10">
    <source>
        <dbReference type="ARBA" id="ARBA00038868"/>
    </source>
</evidence>
<dbReference type="STRING" id="7222.B4J147"/>
<keyword evidence="4 12" id="KW-0732">Signal</keyword>
<sequence length="301" mass="34116">MHRKYSKLLHLLLIWHLALSDELATDGKRTKRLATPSYSLHVTQTMAKYVVSIRSRTPRKYFGDNHFCGGSIISPQYVLTAAACVMDHRKIIYRSRVLLVVAGTPNRLKVVEGQTINMPVERIYVPANYTIHNTNNIAILRLHFELPTDKPHIGIINLPKGPPTVGLMYMVLGWGRVYLGGALASLILYIEIKLQDRELCHAMIETFLPEMLCAGNMNTSLDENPCSGDTGDPMLRNLTIYGVVSYRLGCGNTYMPSVYTDVWYHIDWIKDVINGSQQLYLFVPHLIGLLLNMFIVQLERV</sequence>
<proteinExistence type="inferred from homology"/>
<keyword evidence="8" id="KW-1015">Disulfide bond</keyword>
<dbReference type="eggNOG" id="KOG3627">
    <property type="taxonomic scope" value="Eukaryota"/>
</dbReference>
<evidence type="ECO:0000256" key="8">
    <source>
        <dbReference type="ARBA" id="ARBA00023157"/>
    </source>
</evidence>
<reference evidence="14 15" key="1">
    <citation type="journal article" date="2007" name="Nature">
        <title>Evolution of genes and genomes on the Drosophila phylogeny.</title>
        <authorList>
            <consortium name="Drosophila 12 Genomes Consortium"/>
            <person name="Clark A.G."/>
            <person name="Eisen M.B."/>
            <person name="Smith D.R."/>
            <person name="Bergman C.M."/>
            <person name="Oliver B."/>
            <person name="Markow T.A."/>
            <person name="Kaufman T.C."/>
            <person name="Kellis M."/>
            <person name="Gelbart W."/>
            <person name="Iyer V.N."/>
            <person name="Pollard D.A."/>
            <person name="Sackton T.B."/>
            <person name="Larracuente A.M."/>
            <person name="Singh N.D."/>
            <person name="Abad J.P."/>
            <person name="Abt D.N."/>
            <person name="Adryan B."/>
            <person name="Aguade M."/>
            <person name="Akashi H."/>
            <person name="Anderson W.W."/>
            <person name="Aquadro C.F."/>
            <person name="Ardell D.H."/>
            <person name="Arguello R."/>
            <person name="Artieri C.G."/>
            <person name="Barbash D.A."/>
            <person name="Barker D."/>
            <person name="Barsanti P."/>
            <person name="Batterham P."/>
            <person name="Batzoglou S."/>
            <person name="Begun D."/>
            <person name="Bhutkar A."/>
            <person name="Blanco E."/>
            <person name="Bosak S.A."/>
            <person name="Bradley R.K."/>
            <person name="Brand A.D."/>
            <person name="Brent M.R."/>
            <person name="Brooks A.N."/>
            <person name="Brown R.H."/>
            <person name="Butlin R.K."/>
            <person name="Caggese C."/>
            <person name="Calvi B.R."/>
            <person name="Bernardo de Carvalho A."/>
            <person name="Caspi A."/>
            <person name="Castrezana S."/>
            <person name="Celniker S.E."/>
            <person name="Chang J.L."/>
            <person name="Chapple C."/>
            <person name="Chatterji S."/>
            <person name="Chinwalla A."/>
            <person name="Civetta A."/>
            <person name="Clifton S.W."/>
            <person name="Comeron J.M."/>
            <person name="Costello J.C."/>
            <person name="Coyne J.A."/>
            <person name="Daub J."/>
            <person name="David R.G."/>
            <person name="Delcher A.L."/>
            <person name="Delehaunty K."/>
            <person name="Do C.B."/>
            <person name="Ebling H."/>
            <person name="Edwards K."/>
            <person name="Eickbush T."/>
            <person name="Evans J.D."/>
            <person name="Filipski A."/>
            <person name="Findeiss S."/>
            <person name="Freyhult E."/>
            <person name="Fulton L."/>
            <person name="Fulton R."/>
            <person name="Garcia A.C."/>
            <person name="Gardiner A."/>
            <person name="Garfield D.A."/>
            <person name="Garvin B.E."/>
            <person name="Gibson G."/>
            <person name="Gilbert D."/>
            <person name="Gnerre S."/>
            <person name="Godfrey J."/>
            <person name="Good R."/>
            <person name="Gotea V."/>
            <person name="Gravely B."/>
            <person name="Greenberg A.J."/>
            <person name="Griffiths-Jones S."/>
            <person name="Gross S."/>
            <person name="Guigo R."/>
            <person name="Gustafson E.A."/>
            <person name="Haerty W."/>
            <person name="Hahn M.W."/>
            <person name="Halligan D.L."/>
            <person name="Halpern A.L."/>
            <person name="Halter G.M."/>
            <person name="Han M.V."/>
            <person name="Heger A."/>
            <person name="Hillier L."/>
            <person name="Hinrichs A.S."/>
            <person name="Holmes I."/>
            <person name="Hoskins R.A."/>
            <person name="Hubisz M.J."/>
            <person name="Hultmark D."/>
            <person name="Huntley M.A."/>
            <person name="Jaffe D.B."/>
            <person name="Jagadeeshan S."/>
            <person name="Jeck W.R."/>
            <person name="Johnson J."/>
            <person name="Jones C.D."/>
            <person name="Jordan W.C."/>
            <person name="Karpen G.H."/>
            <person name="Kataoka E."/>
            <person name="Keightley P.D."/>
            <person name="Kheradpour P."/>
            <person name="Kirkness E.F."/>
            <person name="Koerich L.B."/>
            <person name="Kristiansen K."/>
            <person name="Kudrna D."/>
            <person name="Kulathinal R.J."/>
            <person name="Kumar S."/>
            <person name="Kwok R."/>
            <person name="Lander E."/>
            <person name="Langley C.H."/>
            <person name="Lapoint R."/>
            <person name="Lazzaro B.P."/>
            <person name="Lee S.J."/>
            <person name="Levesque L."/>
            <person name="Li R."/>
            <person name="Lin C.F."/>
            <person name="Lin M.F."/>
            <person name="Lindblad-Toh K."/>
            <person name="Llopart A."/>
            <person name="Long M."/>
            <person name="Low L."/>
            <person name="Lozovsky E."/>
            <person name="Lu J."/>
            <person name="Luo M."/>
            <person name="Machado C.A."/>
            <person name="Makalowski W."/>
            <person name="Marzo M."/>
            <person name="Matsuda M."/>
            <person name="Matzkin L."/>
            <person name="McAllister B."/>
            <person name="McBride C.S."/>
            <person name="McKernan B."/>
            <person name="McKernan K."/>
            <person name="Mendez-Lago M."/>
            <person name="Minx P."/>
            <person name="Mollenhauer M.U."/>
            <person name="Montooth K."/>
            <person name="Mount S.M."/>
            <person name="Mu X."/>
            <person name="Myers E."/>
            <person name="Negre B."/>
            <person name="Newfeld S."/>
            <person name="Nielsen R."/>
            <person name="Noor M.A."/>
            <person name="O'Grady P."/>
            <person name="Pachter L."/>
            <person name="Papaceit M."/>
            <person name="Parisi M.J."/>
            <person name="Parisi M."/>
            <person name="Parts L."/>
            <person name="Pedersen J.S."/>
            <person name="Pesole G."/>
            <person name="Phillippy A.M."/>
            <person name="Ponting C.P."/>
            <person name="Pop M."/>
            <person name="Porcelli D."/>
            <person name="Powell J.R."/>
            <person name="Prohaska S."/>
            <person name="Pruitt K."/>
            <person name="Puig M."/>
            <person name="Quesneville H."/>
            <person name="Ram K.R."/>
            <person name="Rand D."/>
            <person name="Rasmussen M.D."/>
            <person name="Reed L.K."/>
            <person name="Reenan R."/>
            <person name="Reily A."/>
            <person name="Remington K.A."/>
            <person name="Rieger T.T."/>
            <person name="Ritchie M.G."/>
            <person name="Robin C."/>
            <person name="Rogers Y.H."/>
            <person name="Rohde C."/>
            <person name="Rozas J."/>
            <person name="Rubenfield M.J."/>
            <person name="Ruiz A."/>
            <person name="Russo S."/>
            <person name="Salzberg S.L."/>
            <person name="Sanchez-Gracia A."/>
            <person name="Saranga D.J."/>
            <person name="Sato H."/>
            <person name="Schaeffer S.W."/>
            <person name="Schatz M.C."/>
            <person name="Schlenke T."/>
            <person name="Schwartz R."/>
            <person name="Segarra C."/>
            <person name="Singh R.S."/>
            <person name="Sirot L."/>
            <person name="Sirota M."/>
            <person name="Sisneros N.B."/>
            <person name="Smith C.D."/>
            <person name="Smith T.F."/>
            <person name="Spieth J."/>
            <person name="Stage D.E."/>
            <person name="Stark A."/>
            <person name="Stephan W."/>
            <person name="Strausberg R.L."/>
            <person name="Strempel S."/>
            <person name="Sturgill D."/>
            <person name="Sutton G."/>
            <person name="Sutton G.G."/>
            <person name="Tao W."/>
            <person name="Teichmann S."/>
            <person name="Tobari Y.N."/>
            <person name="Tomimura Y."/>
            <person name="Tsolas J.M."/>
            <person name="Valente V.L."/>
            <person name="Venter E."/>
            <person name="Venter J.C."/>
            <person name="Vicario S."/>
            <person name="Vieira F.G."/>
            <person name="Vilella A.J."/>
            <person name="Villasante A."/>
            <person name="Walenz B."/>
            <person name="Wang J."/>
            <person name="Wasserman M."/>
            <person name="Watts T."/>
            <person name="Wilson D."/>
            <person name="Wilson R.K."/>
            <person name="Wing R.A."/>
            <person name="Wolfner M.F."/>
            <person name="Wong A."/>
            <person name="Wong G.K."/>
            <person name="Wu C.I."/>
            <person name="Wu G."/>
            <person name="Yamamoto D."/>
            <person name="Yang H.P."/>
            <person name="Yang S.P."/>
            <person name="Yorke J.A."/>
            <person name="Yoshida K."/>
            <person name="Zdobnov E."/>
            <person name="Zhang P."/>
            <person name="Zhang Y."/>
            <person name="Zimin A.V."/>
            <person name="Baldwin J."/>
            <person name="Abdouelleil A."/>
            <person name="Abdulkadir J."/>
            <person name="Abebe A."/>
            <person name="Abera B."/>
            <person name="Abreu J."/>
            <person name="Acer S.C."/>
            <person name="Aftuck L."/>
            <person name="Alexander A."/>
            <person name="An P."/>
            <person name="Anderson E."/>
            <person name="Anderson S."/>
            <person name="Arachi H."/>
            <person name="Azer M."/>
            <person name="Bachantsang P."/>
            <person name="Barry A."/>
            <person name="Bayul T."/>
            <person name="Berlin A."/>
            <person name="Bessette D."/>
            <person name="Bloom T."/>
            <person name="Blye J."/>
            <person name="Boguslavskiy L."/>
            <person name="Bonnet C."/>
            <person name="Boukhgalter B."/>
            <person name="Bourzgui I."/>
            <person name="Brown A."/>
            <person name="Cahill P."/>
            <person name="Channer S."/>
            <person name="Cheshatsang Y."/>
            <person name="Chuda L."/>
            <person name="Citroen M."/>
            <person name="Collymore A."/>
            <person name="Cooke P."/>
            <person name="Costello M."/>
            <person name="D'Aco K."/>
            <person name="Daza R."/>
            <person name="De Haan G."/>
            <person name="DeGray S."/>
            <person name="DeMaso C."/>
            <person name="Dhargay N."/>
            <person name="Dooley K."/>
            <person name="Dooley E."/>
            <person name="Doricent M."/>
            <person name="Dorje P."/>
            <person name="Dorjee K."/>
            <person name="Dupes A."/>
            <person name="Elong R."/>
            <person name="Falk J."/>
            <person name="Farina A."/>
            <person name="Faro S."/>
            <person name="Ferguson D."/>
            <person name="Fisher S."/>
            <person name="Foley C.D."/>
            <person name="Franke A."/>
            <person name="Friedrich D."/>
            <person name="Gadbois L."/>
            <person name="Gearin G."/>
            <person name="Gearin C.R."/>
            <person name="Giannoukos G."/>
            <person name="Goode T."/>
            <person name="Graham J."/>
            <person name="Grandbois E."/>
            <person name="Grewal S."/>
            <person name="Gyaltsen K."/>
            <person name="Hafez N."/>
            <person name="Hagos B."/>
            <person name="Hall J."/>
            <person name="Henson C."/>
            <person name="Hollinger A."/>
            <person name="Honan T."/>
            <person name="Huard M.D."/>
            <person name="Hughes L."/>
            <person name="Hurhula B."/>
            <person name="Husby M.E."/>
            <person name="Kamat A."/>
            <person name="Kanga B."/>
            <person name="Kashin S."/>
            <person name="Khazanovich D."/>
            <person name="Kisner P."/>
            <person name="Lance K."/>
            <person name="Lara M."/>
            <person name="Lee W."/>
            <person name="Lennon N."/>
            <person name="Letendre F."/>
            <person name="LeVine R."/>
            <person name="Lipovsky A."/>
            <person name="Liu X."/>
            <person name="Liu J."/>
            <person name="Liu S."/>
            <person name="Lokyitsang T."/>
            <person name="Lokyitsang Y."/>
            <person name="Lubonja R."/>
            <person name="Lui A."/>
            <person name="MacDonald P."/>
            <person name="Magnisalis V."/>
            <person name="Maru K."/>
            <person name="Matthews C."/>
            <person name="McCusker W."/>
            <person name="McDonough S."/>
            <person name="Mehta T."/>
            <person name="Meldrim J."/>
            <person name="Meneus L."/>
            <person name="Mihai O."/>
            <person name="Mihalev A."/>
            <person name="Mihova T."/>
            <person name="Mittelman R."/>
            <person name="Mlenga V."/>
            <person name="Montmayeur A."/>
            <person name="Mulrain L."/>
            <person name="Navidi A."/>
            <person name="Naylor J."/>
            <person name="Negash T."/>
            <person name="Nguyen T."/>
            <person name="Nguyen N."/>
            <person name="Nicol R."/>
            <person name="Norbu C."/>
            <person name="Norbu N."/>
            <person name="Novod N."/>
            <person name="O'Neill B."/>
            <person name="Osman S."/>
            <person name="Markiewicz E."/>
            <person name="Oyono O.L."/>
            <person name="Patti C."/>
            <person name="Phunkhang P."/>
            <person name="Pierre F."/>
            <person name="Priest M."/>
            <person name="Raghuraman S."/>
            <person name="Rege F."/>
            <person name="Reyes R."/>
            <person name="Rise C."/>
            <person name="Rogov P."/>
            <person name="Ross K."/>
            <person name="Ryan E."/>
            <person name="Settipalli S."/>
            <person name="Shea T."/>
            <person name="Sherpa N."/>
            <person name="Shi L."/>
            <person name="Shih D."/>
            <person name="Sparrow T."/>
            <person name="Spaulding J."/>
            <person name="Stalker J."/>
            <person name="Stange-Thomann N."/>
            <person name="Stavropoulos S."/>
            <person name="Stone C."/>
            <person name="Strader C."/>
            <person name="Tesfaye S."/>
            <person name="Thomson T."/>
            <person name="Thoulutsang Y."/>
            <person name="Thoulutsang D."/>
            <person name="Topham K."/>
            <person name="Topping I."/>
            <person name="Tsamla T."/>
            <person name="Vassiliev H."/>
            <person name="Vo A."/>
            <person name="Wangchuk T."/>
            <person name="Wangdi T."/>
            <person name="Weiand M."/>
            <person name="Wilkinson J."/>
            <person name="Wilson A."/>
            <person name="Yadav S."/>
            <person name="Young G."/>
            <person name="Yu Q."/>
            <person name="Zembek L."/>
            <person name="Zhong D."/>
            <person name="Zimmer A."/>
            <person name="Zwirko Z."/>
            <person name="Jaffe D.B."/>
            <person name="Alvarez P."/>
            <person name="Brockman W."/>
            <person name="Butler J."/>
            <person name="Chin C."/>
            <person name="Gnerre S."/>
            <person name="Grabherr M."/>
            <person name="Kleber M."/>
            <person name="Mauceli E."/>
            <person name="MacCallum I."/>
        </authorList>
    </citation>
    <scope>NUCLEOTIDE SEQUENCE [LARGE SCALE GENOMIC DNA]</scope>
    <source>
        <strain evidence="15">Tucson 15287-2541.00</strain>
    </source>
</reference>
<feature type="transmembrane region" description="Helical" evidence="11">
    <location>
        <begin position="279"/>
        <end position="298"/>
    </location>
</feature>
<dbReference type="PhylomeDB" id="B4J147"/>
<dbReference type="SMART" id="SM00020">
    <property type="entry name" value="Tryp_SPc"/>
    <property type="match status" value="1"/>
</dbReference>
<evidence type="ECO:0000256" key="11">
    <source>
        <dbReference type="SAM" id="Phobius"/>
    </source>
</evidence>
<keyword evidence="3" id="KW-0645">Protease</keyword>
<dbReference type="GO" id="GO:0006508">
    <property type="term" value="P:proteolysis"/>
    <property type="evidence" value="ECO:0007669"/>
    <property type="project" value="UniProtKB-KW"/>
</dbReference>
<name>B4J147_DROGR</name>
<dbReference type="FunCoup" id="B4J147">
    <property type="interactions" value="9"/>
</dbReference>
<feature type="signal peptide" evidence="12">
    <location>
        <begin position="1"/>
        <end position="20"/>
    </location>
</feature>
<evidence type="ECO:0000259" key="13">
    <source>
        <dbReference type="PROSITE" id="PS50240"/>
    </source>
</evidence>
<dbReference type="InterPro" id="IPR043504">
    <property type="entry name" value="Peptidase_S1_PA_chymotrypsin"/>
</dbReference>
<keyword evidence="5" id="KW-0378">Hydrolase</keyword>
<evidence type="ECO:0000313" key="15">
    <source>
        <dbReference type="Proteomes" id="UP000001070"/>
    </source>
</evidence>
<evidence type="ECO:0000256" key="3">
    <source>
        <dbReference type="ARBA" id="ARBA00022670"/>
    </source>
</evidence>
<dbReference type="HOGENOM" id="CLU_006842_7_2_1"/>
<dbReference type="EMBL" id="CH916366">
    <property type="protein sequence ID" value="EDV96902.1"/>
    <property type="molecule type" value="Genomic_DNA"/>
</dbReference>
<feature type="domain" description="Peptidase S1" evidence="13">
    <location>
        <begin position="24"/>
        <end position="274"/>
    </location>
</feature>
<evidence type="ECO:0000256" key="2">
    <source>
        <dbReference type="ARBA" id="ARBA00007664"/>
    </source>
</evidence>
<dbReference type="CDD" id="cd00190">
    <property type="entry name" value="Tryp_SPc"/>
    <property type="match status" value="1"/>
</dbReference>
<dbReference type="InParanoid" id="B4J147"/>
<dbReference type="PROSITE" id="PS50240">
    <property type="entry name" value="TRYPSIN_DOM"/>
    <property type="match status" value="1"/>
</dbReference>
<dbReference type="Pfam" id="PF00089">
    <property type="entry name" value="Trypsin"/>
    <property type="match status" value="1"/>
</dbReference>
<comment type="similarity">
    <text evidence="2">Belongs to the peptidase S1 family.</text>
</comment>
<dbReference type="OMA" id="MDENPCA"/>
<keyword evidence="11" id="KW-0472">Membrane</keyword>
<gene>
    <name evidence="14" type="primary">Dgri\GH16532</name>
    <name evidence="14" type="ORF">Dgri_GH16532</name>
</gene>
<dbReference type="InterPro" id="IPR001254">
    <property type="entry name" value="Trypsin_dom"/>
</dbReference>
<dbReference type="PRINTS" id="PR00722">
    <property type="entry name" value="CHYMOTRYPSIN"/>
</dbReference>
<feature type="chain" id="PRO_5002811435" description="trypsin" evidence="12">
    <location>
        <begin position="21"/>
        <end position="301"/>
    </location>
</feature>
<evidence type="ECO:0000256" key="5">
    <source>
        <dbReference type="ARBA" id="ARBA00022801"/>
    </source>
</evidence>
<keyword evidence="7" id="KW-0865">Zymogen</keyword>
<dbReference type="GO" id="GO:0005576">
    <property type="term" value="C:extracellular region"/>
    <property type="evidence" value="ECO:0007669"/>
    <property type="project" value="UniProtKB-SubCell"/>
</dbReference>
<dbReference type="PANTHER" id="PTHR24276">
    <property type="entry name" value="POLYSERASE-RELATED"/>
    <property type="match status" value="1"/>
</dbReference>
<dbReference type="InterPro" id="IPR050430">
    <property type="entry name" value="Peptidase_S1"/>
</dbReference>
<dbReference type="SMR" id="B4J147"/>
<evidence type="ECO:0000256" key="6">
    <source>
        <dbReference type="ARBA" id="ARBA00022825"/>
    </source>
</evidence>
<comment type="subcellular location">
    <subcellularLocation>
        <location evidence="1">Secreted</location>
        <location evidence="1">Extracellular space</location>
    </subcellularLocation>
</comment>
<dbReference type="GO" id="GO:0004252">
    <property type="term" value="F:serine-type endopeptidase activity"/>
    <property type="evidence" value="ECO:0007669"/>
    <property type="project" value="UniProtKB-EC"/>
</dbReference>
<dbReference type="Gene3D" id="2.40.10.10">
    <property type="entry name" value="Trypsin-like serine proteases"/>
    <property type="match status" value="1"/>
</dbReference>
<dbReference type="InterPro" id="IPR001314">
    <property type="entry name" value="Peptidase_S1A"/>
</dbReference>
<evidence type="ECO:0000256" key="4">
    <source>
        <dbReference type="ARBA" id="ARBA00022729"/>
    </source>
</evidence>
<dbReference type="OrthoDB" id="10059102at2759"/>
<dbReference type="SUPFAM" id="SSF50494">
    <property type="entry name" value="Trypsin-like serine proteases"/>
    <property type="match status" value="1"/>
</dbReference>
<evidence type="ECO:0000256" key="9">
    <source>
        <dbReference type="ARBA" id="ARBA00036320"/>
    </source>
</evidence>
<keyword evidence="11" id="KW-1133">Transmembrane helix</keyword>
<evidence type="ECO:0000256" key="12">
    <source>
        <dbReference type="SAM" id="SignalP"/>
    </source>
</evidence>
<dbReference type="EC" id="3.4.21.4" evidence="10"/>
<comment type="catalytic activity">
    <reaction evidence="9">
        <text>Preferential cleavage: Arg-|-Xaa, Lys-|-Xaa.</text>
        <dbReference type="EC" id="3.4.21.4"/>
    </reaction>
</comment>
<keyword evidence="6" id="KW-0720">Serine protease</keyword>
<feature type="transmembrane region" description="Helical" evidence="11">
    <location>
        <begin position="167"/>
        <end position="190"/>
    </location>
</feature>
<evidence type="ECO:0000256" key="7">
    <source>
        <dbReference type="ARBA" id="ARBA00023145"/>
    </source>
</evidence>
<accession>B4J147</accession>
<dbReference type="PANTHER" id="PTHR24276:SF91">
    <property type="entry name" value="AT26814P-RELATED"/>
    <property type="match status" value="1"/>
</dbReference>
<keyword evidence="11" id="KW-0812">Transmembrane</keyword>
<evidence type="ECO:0000313" key="14">
    <source>
        <dbReference type="EMBL" id="EDV96902.1"/>
    </source>
</evidence>